<proteinExistence type="predicted"/>
<dbReference type="PANTHER" id="PTHR34117:SF1">
    <property type="entry name" value="STYLE CELL-CYCLE INHIBITOR 1"/>
    <property type="match status" value="1"/>
</dbReference>
<feature type="compositionally biased region" description="Basic and acidic residues" evidence="1">
    <location>
        <begin position="240"/>
        <end position="251"/>
    </location>
</feature>
<evidence type="ECO:0000313" key="3">
    <source>
        <dbReference type="Proteomes" id="UP000282087"/>
    </source>
</evidence>
<feature type="compositionally biased region" description="Basic and acidic residues" evidence="1">
    <location>
        <begin position="202"/>
        <end position="231"/>
    </location>
</feature>
<sequence>MSVGETHRKERKHLKKSSSSSRHKKSSRKSEDKRSFKAQTDKTSDSKLSKRIKKITEEDYFQRQTEFRVWLTQTKNKYVDDLSTTEALHLFNAEFAKKWNRGKLATMFYTGLPDIVVEQTKRTRHCWDFVAKLGEKEKFELATAKDSVDVATKHENLLNFGDKREKKEPLGEREPRNNGKRRSTQENDDDKDEKNKRRQVERRKEREFRDTIMDEIAPKETGREAQIEKRRQVGAKLHGAAKDRENGRDGLDLSEEFLMGGHDDDNNDLKRQLTRRDLARRRKKEEQEEKLGELKAKESARMEKFLENMGLTGSNARKSATIAPRR</sequence>
<feature type="compositionally biased region" description="Basic and acidic residues" evidence="1">
    <location>
        <begin position="261"/>
        <end position="277"/>
    </location>
</feature>
<comment type="caution">
    <text evidence="2">The sequence shown here is derived from an EMBL/GenBank/DDBJ whole genome shotgun (WGS) entry which is preliminary data.</text>
</comment>
<dbReference type="AlphaFoldDB" id="A0A3M6VKL3"/>
<dbReference type="VEuPathDB" id="FungiDB:DD237_004591"/>
<evidence type="ECO:0000256" key="1">
    <source>
        <dbReference type="SAM" id="MobiDB-lite"/>
    </source>
</evidence>
<feature type="region of interest" description="Disordered" evidence="1">
    <location>
        <begin position="306"/>
        <end position="326"/>
    </location>
</feature>
<feature type="compositionally biased region" description="Basic residues" evidence="1">
    <location>
        <begin position="9"/>
        <end position="27"/>
    </location>
</feature>
<keyword evidence="3" id="KW-1185">Reference proteome</keyword>
<dbReference type="STRING" id="542832.A0A3M6VKL3"/>
<feature type="compositionally biased region" description="Basic and acidic residues" evidence="1">
    <location>
        <begin position="284"/>
        <end position="293"/>
    </location>
</feature>
<protein>
    <submittedName>
        <fullName evidence="2">Uncharacterized protein</fullName>
    </submittedName>
</protein>
<gene>
    <name evidence="2" type="ORF">DD238_004080</name>
</gene>
<dbReference type="PANTHER" id="PTHR34117">
    <property type="entry name" value="STYLE CELL-CYCLE INHIBITOR 1"/>
    <property type="match status" value="1"/>
</dbReference>
<dbReference type="EMBL" id="QLLG01000185">
    <property type="protein sequence ID" value="RMX66842.1"/>
    <property type="molecule type" value="Genomic_DNA"/>
</dbReference>
<feature type="compositionally biased region" description="Basic and acidic residues" evidence="1">
    <location>
        <begin position="28"/>
        <end position="48"/>
    </location>
</feature>
<organism evidence="2 3">
    <name type="scientific">Peronospora effusa</name>
    <dbReference type="NCBI Taxonomy" id="542832"/>
    <lineage>
        <taxon>Eukaryota</taxon>
        <taxon>Sar</taxon>
        <taxon>Stramenopiles</taxon>
        <taxon>Oomycota</taxon>
        <taxon>Peronosporomycetes</taxon>
        <taxon>Peronosporales</taxon>
        <taxon>Peronosporaceae</taxon>
        <taxon>Peronospora</taxon>
    </lineage>
</organism>
<feature type="compositionally biased region" description="Basic and acidic residues" evidence="1">
    <location>
        <begin position="159"/>
        <end position="177"/>
    </location>
</feature>
<dbReference type="InterPro" id="IPR044688">
    <property type="entry name" value="SCI-1-like"/>
</dbReference>
<dbReference type="Proteomes" id="UP000282087">
    <property type="component" value="Unassembled WGS sequence"/>
</dbReference>
<name>A0A3M6VKL3_9STRA</name>
<feature type="region of interest" description="Disordered" evidence="1">
    <location>
        <begin position="1"/>
        <end position="48"/>
    </location>
</feature>
<evidence type="ECO:0000313" key="2">
    <source>
        <dbReference type="EMBL" id="RMX66842.1"/>
    </source>
</evidence>
<reference evidence="2 3" key="1">
    <citation type="submission" date="2018-06" db="EMBL/GenBank/DDBJ databases">
        <title>Comparative genomics of downy mildews reveals potential adaptations to biotrophy.</title>
        <authorList>
            <person name="Fletcher K."/>
            <person name="Klosterman S.J."/>
            <person name="Derevnina L."/>
            <person name="Martin F."/>
            <person name="Koike S."/>
            <person name="Reyes Chin-Wo S."/>
            <person name="Mou B."/>
            <person name="Michelmore R."/>
        </authorList>
    </citation>
    <scope>NUCLEOTIDE SEQUENCE [LARGE SCALE GENOMIC DNA]</scope>
    <source>
        <strain evidence="2 3">R14</strain>
    </source>
</reference>
<accession>A0A3M6VKL3</accession>
<feature type="region of interest" description="Disordered" evidence="1">
    <location>
        <begin position="159"/>
        <end position="293"/>
    </location>
</feature>